<protein>
    <submittedName>
        <fullName evidence="2">Uncharacterized protein</fullName>
    </submittedName>
</protein>
<dbReference type="InParanoid" id="G2YQZ7"/>
<reference evidence="3" key="1">
    <citation type="journal article" date="2011" name="PLoS Genet.">
        <title>Genomic analysis of the necrotrophic fungal pathogens Sclerotinia sclerotiorum and Botrytis cinerea.</title>
        <authorList>
            <person name="Amselem J."/>
            <person name="Cuomo C.A."/>
            <person name="van Kan J.A."/>
            <person name="Viaud M."/>
            <person name="Benito E.P."/>
            <person name="Couloux A."/>
            <person name="Coutinho P.M."/>
            <person name="de Vries R.P."/>
            <person name="Dyer P.S."/>
            <person name="Fillinger S."/>
            <person name="Fournier E."/>
            <person name="Gout L."/>
            <person name="Hahn M."/>
            <person name="Kohn L."/>
            <person name="Lapalu N."/>
            <person name="Plummer K.M."/>
            <person name="Pradier J.M."/>
            <person name="Quevillon E."/>
            <person name="Sharon A."/>
            <person name="Simon A."/>
            <person name="ten Have A."/>
            <person name="Tudzynski B."/>
            <person name="Tudzynski P."/>
            <person name="Wincker P."/>
            <person name="Andrew M."/>
            <person name="Anthouard V."/>
            <person name="Beever R.E."/>
            <person name="Beffa R."/>
            <person name="Benoit I."/>
            <person name="Bouzid O."/>
            <person name="Brault B."/>
            <person name="Chen Z."/>
            <person name="Choquer M."/>
            <person name="Collemare J."/>
            <person name="Cotton P."/>
            <person name="Danchin E.G."/>
            <person name="Da Silva C."/>
            <person name="Gautier A."/>
            <person name="Giraud C."/>
            <person name="Giraud T."/>
            <person name="Gonzalez C."/>
            <person name="Grossetete S."/>
            <person name="Guldener U."/>
            <person name="Henrissat B."/>
            <person name="Howlett B.J."/>
            <person name="Kodira C."/>
            <person name="Kretschmer M."/>
            <person name="Lappartient A."/>
            <person name="Leroch M."/>
            <person name="Levis C."/>
            <person name="Mauceli E."/>
            <person name="Neuveglise C."/>
            <person name="Oeser B."/>
            <person name="Pearson M."/>
            <person name="Poulain J."/>
            <person name="Poussereau N."/>
            <person name="Quesneville H."/>
            <person name="Rascle C."/>
            <person name="Schumacher J."/>
            <person name="Segurens B."/>
            <person name="Sexton A."/>
            <person name="Silva E."/>
            <person name="Sirven C."/>
            <person name="Soanes D.M."/>
            <person name="Talbot N.J."/>
            <person name="Templeton M."/>
            <person name="Yandava C."/>
            <person name="Yarden O."/>
            <person name="Zeng Q."/>
            <person name="Rollins J.A."/>
            <person name="Lebrun M.H."/>
            <person name="Dickman M."/>
        </authorList>
    </citation>
    <scope>NUCLEOTIDE SEQUENCE [LARGE SCALE GENOMIC DNA]</scope>
    <source>
        <strain evidence="3">T4</strain>
    </source>
</reference>
<proteinExistence type="predicted"/>
<keyword evidence="1" id="KW-1133">Transmembrane helix</keyword>
<sequence length="36" mass="4118">MSFVAVKREKVNLKGRARVFLGFVLVCSSGFWMLKL</sequence>
<dbReference type="Proteomes" id="UP000008177">
    <property type="component" value="Unplaced contigs"/>
</dbReference>
<gene>
    <name evidence="2" type="ORF">BofuT4_uP132250.1</name>
</gene>
<dbReference type="AlphaFoldDB" id="G2YQZ7"/>
<dbReference type="HOGENOM" id="CLU_3359589_0_0_1"/>
<feature type="transmembrane region" description="Helical" evidence="1">
    <location>
        <begin position="17"/>
        <end position="34"/>
    </location>
</feature>
<evidence type="ECO:0000256" key="1">
    <source>
        <dbReference type="SAM" id="Phobius"/>
    </source>
</evidence>
<dbReference type="EMBL" id="FQ790349">
    <property type="protein sequence ID" value="CCD54045.1"/>
    <property type="molecule type" value="Genomic_DNA"/>
</dbReference>
<evidence type="ECO:0000313" key="3">
    <source>
        <dbReference type="Proteomes" id="UP000008177"/>
    </source>
</evidence>
<name>G2YQZ7_BOTF4</name>
<keyword evidence="1" id="KW-0812">Transmembrane</keyword>
<accession>G2YQZ7</accession>
<keyword evidence="1" id="KW-0472">Membrane</keyword>
<organism evidence="2 3">
    <name type="scientific">Botryotinia fuckeliana (strain T4)</name>
    <name type="common">Noble rot fungus</name>
    <name type="synonym">Botrytis cinerea</name>
    <dbReference type="NCBI Taxonomy" id="999810"/>
    <lineage>
        <taxon>Eukaryota</taxon>
        <taxon>Fungi</taxon>
        <taxon>Dikarya</taxon>
        <taxon>Ascomycota</taxon>
        <taxon>Pezizomycotina</taxon>
        <taxon>Leotiomycetes</taxon>
        <taxon>Helotiales</taxon>
        <taxon>Sclerotiniaceae</taxon>
        <taxon>Botrytis</taxon>
    </lineage>
</organism>
<evidence type="ECO:0000313" key="2">
    <source>
        <dbReference type="EMBL" id="CCD54045.1"/>
    </source>
</evidence>